<protein>
    <submittedName>
        <fullName evidence="1">Uncharacterized protein</fullName>
    </submittedName>
</protein>
<gene>
    <name evidence="1" type="ordered locus">Lbys_1667</name>
</gene>
<dbReference type="STRING" id="649349.Lbys_1667"/>
<reference key="1">
    <citation type="submission" date="2010-11" db="EMBL/GenBank/DDBJ databases">
        <title>The complete genome of Leadbetterella byssophila DSM 17132.</title>
        <authorList>
            <consortium name="US DOE Joint Genome Institute (JGI-PGF)"/>
            <person name="Lucas S."/>
            <person name="Copeland A."/>
            <person name="Lapidus A."/>
            <person name="Glavina del Rio T."/>
            <person name="Dalin E."/>
            <person name="Tice H."/>
            <person name="Bruce D."/>
            <person name="Goodwin L."/>
            <person name="Pitluck S."/>
            <person name="Kyrpides N."/>
            <person name="Mavromatis K."/>
            <person name="Ivanova N."/>
            <person name="Teshima H."/>
            <person name="Brettin T."/>
            <person name="Detter J.C."/>
            <person name="Han C."/>
            <person name="Tapia R."/>
            <person name="Land M."/>
            <person name="Hauser L."/>
            <person name="Markowitz V."/>
            <person name="Cheng J.-F."/>
            <person name="Hugenholtz P."/>
            <person name="Woyke T."/>
            <person name="Wu D."/>
            <person name="Tindall B."/>
            <person name="Pomrenke H.G."/>
            <person name="Brambilla E."/>
            <person name="Klenk H.-P."/>
            <person name="Eisen J.A."/>
        </authorList>
    </citation>
    <scope>NUCLEOTIDE SEQUENCE [LARGE SCALE GENOMIC DNA]</scope>
    <source>
        <strain>DSM 17132</strain>
    </source>
</reference>
<organism evidence="1 2">
    <name type="scientific">Leadbetterella byssophila (strain DSM 17132 / JCM 16389 / KACC 11308 / NBRC 106382 / 4M15)</name>
    <dbReference type="NCBI Taxonomy" id="649349"/>
    <lineage>
        <taxon>Bacteria</taxon>
        <taxon>Pseudomonadati</taxon>
        <taxon>Bacteroidota</taxon>
        <taxon>Cytophagia</taxon>
        <taxon>Cytophagales</taxon>
        <taxon>Leadbetterellaceae</taxon>
        <taxon>Leadbetterella</taxon>
    </lineage>
</organism>
<name>E4RZF0_LEAB4</name>
<sequence length="137" mass="15981">MINHSNENTLMDDANSPEINTKLMGKVSSDFLKVADHLKESSYQIRKREFSKYPVFVVSEKEVELGAMLFQPSDFKTVYYYRASYFEHFLEAGMIGEESRELFIENYKDADEYCCLFVIDGEFAGFIYLPYPIDSNE</sequence>
<keyword evidence="2" id="KW-1185">Reference proteome</keyword>
<dbReference type="HOGENOM" id="CLU_158672_0_0_10"/>
<evidence type="ECO:0000313" key="2">
    <source>
        <dbReference type="Proteomes" id="UP000007435"/>
    </source>
</evidence>
<dbReference type="KEGG" id="lby:Lbys_1667"/>
<dbReference type="Proteomes" id="UP000007435">
    <property type="component" value="Chromosome"/>
</dbReference>
<dbReference type="RefSeq" id="WP_013408423.1">
    <property type="nucleotide sequence ID" value="NC_014655.1"/>
</dbReference>
<dbReference type="eggNOG" id="ENOG5032R1C">
    <property type="taxonomic scope" value="Bacteria"/>
</dbReference>
<proteinExistence type="predicted"/>
<evidence type="ECO:0000313" key="1">
    <source>
        <dbReference type="EMBL" id="ADQ17374.1"/>
    </source>
</evidence>
<dbReference type="EMBL" id="CP002305">
    <property type="protein sequence ID" value="ADQ17374.1"/>
    <property type="molecule type" value="Genomic_DNA"/>
</dbReference>
<reference evidence="1 2" key="2">
    <citation type="journal article" date="2011" name="Stand. Genomic Sci.">
        <title>Complete genome sequence of Leadbetterella byssophila type strain (4M15).</title>
        <authorList>
            <person name="Abt B."/>
            <person name="Teshima H."/>
            <person name="Lucas S."/>
            <person name="Lapidus A."/>
            <person name="Del Rio T.G."/>
            <person name="Nolan M."/>
            <person name="Tice H."/>
            <person name="Cheng J.F."/>
            <person name="Pitluck S."/>
            <person name="Liolios K."/>
            <person name="Pagani I."/>
            <person name="Ivanova N."/>
            <person name="Mavromatis K."/>
            <person name="Pati A."/>
            <person name="Tapia R."/>
            <person name="Han C."/>
            <person name="Goodwin L."/>
            <person name="Chen A."/>
            <person name="Palaniappan K."/>
            <person name="Land M."/>
            <person name="Hauser L."/>
            <person name="Chang Y.J."/>
            <person name="Jeffries C.D."/>
            <person name="Rohde M."/>
            <person name="Goker M."/>
            <person name="Tindall B.J."/>
            <person name="Detter J.C."/>
            <person name="Woyke T."/>
            <person name="Bristow J."/>
            <person name="Eisen J.A."/>
            <person name="Markowitz V."/>
            <person name="Hugenholtz P."/>
            <person name="Klenk H.P."/>
            <person name="Kyrpides N.C."/>
        </authorList>
    </citation>
    <scope>NUCLEOTIDE SEQUENCE [LARGE SCALE GENOMIC DNA]</scope>
    <source>
        <strain evidence="2">DSM 17132 / JCM 16389 / KACC 11308 / NBRC 106382 / 4M15</strain>
    </source>
</reference>
<dbReference type="OrthoDB" id="880708at2"/>
<accession>E4RZF0</accession>
<dbReference type="AlphaFoldDB" id="E4RZF0"/>